<dbReference type="GO" id="GO:0043682">
    <property type="term" value="F:P-type divalent copper transporter activity"/>
    <property type="evidence" value="ECO:0007669"/>
    <property type="project" value="TreeGrafter"/>
</dbReference>
<dbReference type="Proteomes" id="UP000006512">
    <property type="component" value="Unassembled WGS sequence"/>
</dbReference>
<dbReference type="NCBIfam" id="TIGR01511">
    <property type="entry name" value="ATPase-IB1_Cu"/>
    <property type="match status" value="1"/>
</dbReference>
<dbReference type="Gene3D" id="3.40.50.1000">
    <property type="entry name" value="HAD superfamily/HAD-like"/>
    <property type="match status" value="1"/>
</dbReference>
<dbReference type="InterPro" id="IPR045800">
    <property type="entry name" value="HMBD"/>
</dbReference>
<dbReference type="PANTHER" id="PTHR43520">
    <property type="entry name" value="ATP7, ISOFORM B"/>
    <property type="match status" value="1"/>
</dbReference>
<dbReference type="SFLD" id="SFLDG00002">
    <property type="entry name" value="C1.7:_P-type_atpase_like"/>
    <property type="match status" value="1"/>
</dbReference>
<dbReference type="InterPro" id="IPR044492">
    <property type="entry name" value="P_typ_ATPase_HD_dom"/>
</dbReference>
<name>F4QG66_9CAUL</name>
<dbReference type="eggNOG" id="COG2217">
    <property type="taxonomic scope" value="Bacteria"/>
</dbReference>
<dbReference type="PRINTS" id="PR00119">
    <property type="entry name" value="CATATPASE"/>
</dbReference>
<dbReference type="GO" id="GO:0060003">
    <property type="term" value="P:copper ion export"/>
    <property type="evidence" value="ECO:0007669"/>
    <property type="project" value="UniProtKB-ARBA"/>
</dbReference>
<evidence type="ECO:0000256" key="1">
    <source>
        <dbReference type="ARBA" id="ARBA00004651"/>
    </source>
</evidence>
<protein>
    <submittedName>
        <fullName evidence="14">Copper-translocating P-type ATPase</fullName>
        <ecNumber evidence="14">3.6.3.4</ecNumber>
    </submittedName>
</protein>
<reference evidence="15" key="1">
    <citation type="submission" date="2011-03" db="EMBL/GenBank/DDBJ databases">
        <title>Draft genome sequence of Brevundimonas diminuta.</title>
        <authorList>
            <person name="Brown P.J.B."/>
            <person name="Buechlein A."/>
            <person name="Hemmerich C."/>
            <person name="Brun Y.V."/>
        </authorList>
    </citation>
    <scope>NUCLEOTIDE SEQUENCE [LARGE SCALE GENOMIC DNA]</scope>
    <source>
        <strain evidence="15">C19</strain>
    </source>
</reference>
<dbReference type="EC" id="3.6.3.4" evidence="14"/>
<dbReference type="InterPro" id="IPR036412">
    <property type="entry name" value="HAD-like_sf"/>
</dbReference>
<feature type="transmembrane region" description="Helical" evidence="11">
    <location>
        <begin position="297"/>
        <end position="320"/>
    </location>
</feature>
<dbReference type="SUPFAM" id="SSF81665">
    <property type="entry name" value="Calcium ATPase, transmembrane domain M"/>
    <property type="match status" value="1"/>
</dbReference>
<dbReference type="STRING" id="715226.ABI_01090"/>
<dbReference type="GO" id="GO:0005507">
    <property type="term" value="F:copper ion binding"/>
    <property type="evidence" value="ECO:0007669"/>
    <property type="project" value="TreeGrafter"/>
</dbReference>
<evidence type="ECO:0000256" key="9">
    <source>
        <dbReference type="ARBA" id="ARBA00022989"/>
    </source>
</evidence>
<keyword evidence="4 11" id="KW-0812">Transmembrane</keyword>
<dbReference type="CDD" id="cd02094">
    <property type="entry name" value="P-type_ATPase_Cu-like"/>
    <property type="match status" value="1"/>
</dbReference>
<dbReference type="GO" id="GO:0005524">
    <property type="term" value="F:ATP binding"/>
    <property type="evidence" value="ECO:0007669"/>
    <property type="project" value="UniProtKB-UniRule"/>
</dbReference>
<proteinExistence type="inferred from homology"/>
<comment type="similarity">
    <text evidence="2 11">Belongs to the cation transport ATPase (P-type) (TC 3.A.3) family. Type IB subfamily.</text>
</comment>
<dbReference type="InterPro" id="IPR008250">
    <property type="entry name" value="ATPase_P-typ_transduc_dom_A_sf"/>
</dbReference>
<dbReference type="SUPFAM" id="SSF56784">
    <property type="entry name" value="HAD-like"/>
    <property type="match status" value="1"/>
</dbReference>
<feature type="transmembrane region" description="Helical" evidence="11">
    <location>
        <begin position="76"/>
        <end position="94"/>
    </location>
</feature>
<feature type="domain" description="P-type ATPase A" evidence="12">
    <location>
        <begin position="181"/>
        <end position="281"/>
    </location>
</feature>
<dbReference type="PRINTS" id="PR00943">
    <property type="entry name" value="CUATPASE"/>
</dbReference>
<evidence type="ECO:0000256" key="7">
    <source>
        <dbReference type="ARBA" id="ARBA00022840"/>
    </source>
</evidence>
<feature type="transmembrane region" description="Helical" evidence="11">
    <location>
        <begin position="42"/>
        <end position="64"/>
    </location>
</feature>
<sequence length="697" mass="73428">MHPQVQQSKPGNCPICGMTLELAGVALSDKPDPELVDMTRRFWIATALSVPLLLKVMGEHFIPWIHENFNNDLARYAQLALATPVVIYCGWPFFVRGWQSLKNRSLNMFTLIALGVGVAYVYSLAITLFPAAFMAFTRQSMPPEVYYEAASIITTLVLLGQVLELKARSQTNSALRALFDLAPKTARLIAEDGSEHDIPVSDVKVGDRLRVRPGEKVPVDGVVVEGASAVDQSMLTGESLPVEKHAGDKVTGATLNGIGALVIRAERVGLETMLSQIVAMVAKAQRSRAPIQRMADIVSGWFVPIVVAIAVVTAVVWGVWGPEPKLAYALLNAIAVLIIACPCALGLATPMSIMAGTGRAAKAGILIRDAAALETFEKVDTLVIDKTGTLTEGKPRLIKVSALDGFSPDRLLQLAASLERSSEHPLAQAIVDGAAAKALTLFDPQSFRSVTGKGVTGLVDGQTVILGNAALLEEASVASGVLEALARPFRDEGQGVMYIAIGDKPAGIIVVADPIKATTVEALKALKAEGLKVVMLTGDNLVTAKAIAAKLGITDIEADVLPARKAEVVQNLIAMGAKVAMAGDGVNDAPALASATVGIAMGNGTDIAMESAGITLIKGDLLGIVRARRLSHAVMNNIRQNLFFAFFYNALGVPVAAGILYPFFGLLLSPIIASAAMAFSSVSVIANASRIRGVKLL</sequence>
<dbReference type="NCBIfam" id="TIGR01494">
    <property type="entry name" value="ATPase_P-type"/>
    <property type="match status" value="1"/>
</dbReference>
<keyword evidence="10 11" id="KW-0472">Membrane</keyword>
<feature type="transmembrane region" description="Helical" evidence="11">
    <location>
        <begin position="326"/>
        <end position="349"/>
    </location>
</feature>
<feature type="domain" description="Heavy metal binding" evidence="13">
    <location>
        <begin position="1"/>
        <end position="21"/>
    </location>
</feature>
<dbReference type="GO" id="GO:0016887">
    <property type="term" value="F:ATP hydrolysis activity"/>
    <property type="evidence" value="ECO:0007669"/>
    <property type="project" value="InterPro"/>
</dbReference>
<dbReference type="InterPro" id="IPR023299">
    <property type="entry name" value="ATPase_P-typ_cyto_dom_N"/>
</dbReference>
<dbReference type="Pfam" id="PF00122">
    <property type="entry name" value="E1-E2_ATPase"/>
    <property type="match status" value="1"/>
</dbReference>
<dbReference type="FunFam" id="2.70.150.10:FF:000020">
    <property type="entry name" value="Copper-exporting P-type ATPase A"/>
    <property type="match status" value="1"/>
</dbReference>
<dbReference type="Gene3D" id="2.70.150.10">
    <property type="entry name" value="Calcium-transporting ATPase, cytoplasmic transduction domain A"/>
    <property type="match status" value="1"/>
</dbReference>
<feature type="transmembrane region" description="Helical" evidence="11">
    <location>
        <begin position="106"/>
        <end position="133"/>
    </location>
</feature>
<keyword evidence="14" id="KW-0378">Hydrolase</keyword>
<organism evidence="14 15">
    <name type="scientific">Asticcacaulis biprosthecium C19</name>
    <dbReference type="NCBI Taxonomy" id="715226"/>
    <lineage>
        <taxon>Bacteria</taxon>
        <taxon>Pseudomonadati</taxon>
        <taxon>Pseudomonadota</taxon>
        <taxon>Alphaproteobacteria</taxon>
        <taxon>Caulobacterales</taxon>
        <taxon>Caulobacteraceae</taxon>
        <taxon>Asticcacaulis</taxon>
    </lineage>
</organism>
<keyword evidence="15" id="KW-1185">Reference proteome</keyword>
<dbReference type="InterPro" id="IPR023214">
    <property type="entry name" value="HAD_sf"/>
</dbReference>
<keyword evidence="7 11" id="KW-0067">ATP-binding</keyword>
<evidence type="ECO:0000256" key="8">
    <source>
        <dbReference type="ARBA" id="ARBA00022967"/>
    </source>
</evidence>
<evidence type="ECO:0000259" key="12">
    <source>
        <dbReference type="Pfam" id="PF00122"/>
    </source>
</evidence>
<dbReference type="HOGENOM" id="CLU_001771_11_0_5"/>
<dbReference type="Pfam" id="PF00702">
    <property type="entry name" value="Hydrolase"/>
    <property type="match status" value="1"/>
</dbReference>
<evidence type="ECO:0000256" key="2">
    <source>
        <dbReference type="ARBA" id="ARBA00006024"/>
    </source>
</evidence>
<evidence type="ECO:0000259" key="13">
    <source>
        <dbReference type="Pfam" id="PF19335"/>
    </source>
</evidence>
<dbReference type="GO" id="GO:0005886">
    <property type="term" value="C:plasma membrane"/>
    <property type="evidence" value="ECO:0007669"/>
    <property type="project" value="UniProtKB-SubCell"/>
</dbReference>
<evidence type="ECO:0000256" key="5">
    <source>
        <dbReference type="ARBA" id="ARBA00022723"/>
    </source>
</evidence>
<dbReference type="InterPro" id="IPR059000">
    <property type="entry name" value="ATPase_P-type_domA"/>
</dbReference>
<evidence type="ECO:0000256" key="10">
    <source>
        <dbReference type="ARBA" id="ARBA00023136"/>
    </source>
</evidence>
<evidence type="ECO:0000256" key="6">
    <source>
        <dbReference type="ARBA" id="ARBA00022741"/>
    </source>
</evidence>
<evidence type="ECO:0000256" key="4">
    <source>
        <dbReference type="ARBA" id="ARBA00022692"/>
    </source>
</evidence>
<evidence type="ECO:0000256" key="11">
    <source>
        <dbReference type="RuleBase" id="RU362081"/>
    </source>
</evidence>
<dbReference type="EMBL" id="GL883076">
    <property type="protein sequence ID" value="EGF93877.1"/>
    <property type="molecule type" value="Genomic_DNA"/>
</dbReference>
<dbReference type="InterPro" id="IPR001757">
    <property type="entry name" value="P_typ_ATPase"/>
</dbReference>
<keyword evidence="8" id="KW-1278">Translocase</keyword>
<accession>F4QG66</accession>
<dbReference type="GO" id="GO:0055070">
    <property type="term" value="P:copper ion homeostasis"/>
    <property type="evidence" value="ECO:0007669"/>
    <property type="project" value="TreeGrafter"/>
</dbReference>
<dbReference type="InterPro" id="IPR023298">
    <property type="entry name" value="ATPase_P-typ_TM_dom_sf"/>
</dbReference>
<keyword evidence="9 11" id="KW-1133">Transmembrane helix</keyword>
<keyword evidence="3 11" id="KW-1003">Cell membrane</keyword>
<dbReference type="AlphaFoldDB" id="F4QG66"/>
<feature type="transmembrane region" description="Helical" evidence="11">
    <location>
        <begin position="667"/>
        <end position="688"/>
    </location>
</feature>
<evidence type="ECO:0000313" key="15">
    <source>
        <dbReference type="Proteomes" id="UP000006512"/>
    </source>
</evidence>
<comment type="subcellular location">
    <subcellularLocation>
        <location evidence="1">Cell membrane</location>
        <topology evidence="1">Multi-pass membrane protein</topology>
    </subcellularLocation>
</comment>
<feature type="transmembrane region" description="Helical" evidence="11">
    <location>
        <begin position="145"/>
        <end position="163"/>
    </location>
</feature>
<gene>
    <name evidence="14" type="ORF">ABI_01090</name>
</gene>
<feature type="transmembrane region" description="Helical" evidence="11">
    <location>
        <begin position="642"/>
        <end position="661"/>
    </location>
</feature>
<keyword evidence="6 11" id="KW-0547">Nucleotide-binding</keyword>
<dbReference type="PROSITE" id="PS00154">
    <property type="entry name" value="ATPASE_E1_E2"/>
    <property type="match status" value="1"/>
</dbReference>
<evidence type="ECO:0000256" key="3">
    <source>
        <dbReference type="ARBA" id="ARBA00022475"/>
    </source>
</evidence>
<dbReference type="SFLD" id="SFLDS00003">
    <property type="entry name" value="Haloacid_Dehalogenase"/>
    <property type="match status" value="1"/>
</dbReference>
<dbReference type="InterPro" id="IPR018303">
    <property type="entry name" value="ATPase_P-typ_P_site"/>
</dbReference>
<dbReference type="SFLD" id="SFLDF00027">
    <property type="entry name" value="p-type_atpase"/>
    <property type="match status" value="1"/>
</dbReference>
<dbReference type="PANTHER" id="PTHR43520:SF8">
    <property type="entry name" value="P-TYPE CU(+) TRANSPORTER"/>
    <property type="match status" value="1"/>
</dbReference>
<dbReference type="Gene3D" id="3.40.1110.10">
    <property type="entry name" value="Calcium-transporting ATPase, cytoplasmic domain N"/>
    <property type="match status" value="1"/>
</dbReference>
<dbReference type="Pfam" id="PF19335">
    <property type="entry name" value="HMBD"/>
    <property type="match status" value="1"/>
</dbReference>
<dbReference type="SUPFAM" id="SSF81653">
    <property type="entry name" value="Calcium ATPase, transduction domain A"/>
    <property type="match status" value="1"/>
</dbReference>
<dbReference type="NCBIfam" id="TIGR01525">
    <property type="entry name" value="ATPase-IB_hvy"/>
    <property type="match status" value="1"/>
</dbReference>
<dbReference type="InterPro" id="IPR027256">
    <property type="entry name" value="P-typ_ATPase_IB"/>
</dbReference>
<keyword evidence="5 11" id="KW-0479">Metal-binding</keyword>
<evidence type="ECO:0000313" key="14">
    <source>
        <dbReference type="EMBL" id="EGF93877.1"/>
    </source>
</evidence>